<keyword evidence="4" id="KW-0249">Electron transport</keyword>
<dbReference type="PROSITE" id="PS51009">
    <property type="entry name" value="CYTCII"/>
    <property type="match status" value="1"/>
</dbReference>
<feature type="binding site" description="covalent" evidence="7">
    <location>
        <position position="154"/>
    </location>
    <ligand>
        <name>heme c</name>
        <dbReference type="ChEBI" id="CHEBI:61717"/>
    </ligand>
</feature>
<dbReference type="PRINTS" id="PR00608">
    <property type="entry name" value="CYTCHROMECII"/>
</dbReference>
<keyword evidence="1" id="KW-0813">Transport</keyword>
<comment type="PTM">
    <text evidence="7">Binds 1 heme group per subunit.</text>
</comment>
<organism evidence="8">
    <name type="scientific">Neisseria meningitidis alpha522</name>
    <dbReference type="NCBI Taxonomy" id="996307"/>
    <lineage>
        <taxon>Bacteria</taxon>
        <taxon>Pseudomonadati</taxon>
        <taxon>Pseudomonadota</taxon>
        <taxon>Betaproteobacteria</taxon>
        <taxon>Neisseriales</taxon>
        <taxon>Neisseriaceae</taxon>
        <taxon>Neisseria</taxon>
    </lineage>
</organism>
<feature type="binding site" description="axial binding residue" evidence="6">
    <location>
        <position position="158"/>
    </location>
    <ligand>
        <name>heme c</name>
        <dbReference type="ChEBI" id="CHEBI:61717"/>
    </ligand>
    <ligandPart>
        <name>Fe</name>
        <dbReference type="ChEBI" id="CHEBI:18248"/>
    </ligandPart>
</feature>
<keyword evidence="5 6" id="KW-0408">Iron</keyword>
<evidence type="ECO:0000256" key="2">
    <source>
        <dbReference type="ARBA" id="ARBA00022617"/>
    </source>
</evidence>
<evidence type="ECO:0000256" key="7">
    <source>
        <dbReference type="PIRSR" id="PIRSR000027-2"/>
    </source>
</evidence>
<evidence type="ECO:0000256" key="6">
    <source>
        <dbReference type="PIRSR" id="PIRSR000027-1"/>
    </source>
</evidence>
<dbReference type="EMBL" id="FR845713">
    <property type="protein sequence ID" value="CCA44891.1"/>
    <property type="molecule type" value="Genomic_DNA"/>
</dbReference>
<gene>
    <name evidence="8" type="ORF">NMALPHA522_1350</name>
</gene>
<feature type="binding site" description="covalent" evidence="7">
    <location>
        <position position="157"/>
    </location>
    <ligand>
        <name>heme c</name>
        <dbReference type="ChEBI" id="CHEBI:61717"/>
    </ligand>
</feature>
<evidence type="ECO:0000313" key="8">
    <source>
        <dbReference type="EMBL" id="CCA44891.1"/>
    </source>
</evidence>
<dbReference type="GO" id="GO:0022900">
    <property type="term" value="P:electron transport chain"/>
    <property type="evidence" value="ECO:0007669"/>
    <property type="project" value="InterPro"/>
</dbReference>
<dbReference type="GO" id="GO:0042597">
    <property type="term" value="C:periplasmic space"/>
    <property type="evidence" value="ECO:0007669"/>
    <property type="project" value="InterPro"/>
</dbReference>
<name>I4E6C3_NEIME</name>
<keyword evidence="3 6" id="KW-0479">Metal-binding</keyword>
<dbReference type="Pfam" id="PF01322">
    <property type="entry name" value="Cytochrom_C_2"/>
    <property type="match status" value="1"/>
</dbReference>
<evidence type="ECO:0000256" key="4">
    <source>
        <dbReference type="ARBA" id="ARBA00022982"/>
    </source>
</evidence>
<accession>I4E6C3</accession>
<dbReference type="InterPro" id="IPR002321">
    <property type="entry name" value="Cyt_c_II"/>
</dbReference>
<evidence type="ECO:0000256" key="5">
    <source>
        <dbReference type="ARBA" id="ARBA00023004"/>
    </source>
</evidence>
<dbReference type="InterPro" id="IPR015984">
    <property type="entry name" value="Cyt_c_prime_subgr"/>
</dbReference>
<reference evidence="8" key="1">
    <citation type="submission" date="2011-03" db="EMBL/GenBank/DDBJ databases">
        <title>Draft genome of Neisseria meningitidis strain alpha522.</title>
        <authorList>
            <person name="Schoen C."/>
            <person name="Blom J."/>
        </authorList>
    </citation>
    <scope>NUCLEOTIDE SEQUENCE</scope>
    <source>
        <strain evidence="8">Alpha522</strain>
    </source>
</reference>
<dbReference type="InterPro" id="IPR010980">
    <property type="entry name" value="Cyt_c/b562"/>
</dbReference>
<keyword evidence="2 7" id="KW-0349">Heme</keyword>
<sequence length="165" mass="17695">MTTTIPPRQDTFNMKTQISLAAAAITLLLSACGGSGIPSQPKGEISENRTAAFKSMMPEFTRMGKMVKDEEPYDVEKFKQAAASFAESSKKPFTLFESDPQGNGRALPAVWSDGAKFEAEKTKFAAAVEKLNAAAQTGKLDEIKAAYGETGASCKSCHDSFRAPE</sequence>
<dbReference type="InterPro" id="IPR012127">
    <property type="entry name" value="Cyt_c_prime"/>
</dbReference>
<evidence type="ECO:0000256" key="1">
    <source>
        <dbReference type="ARBA" id="ARBA00022448"/>
    </source>
</evidence>
<dbReference type="GO" id="GO:0005506">
    <property type="term" value="F:iron ion binding"/>
    <property type="evidence" value="ECO:0007669"/>
    <property type="project" value="InterPro"/>
</dbReference>
<dbReference type="PIRSF" id="PIRSF000027">
    <property type="entry name" value="Cytc_c_prime"/>
    <property type="match status" value="1"/>
</dbReference>
<dbReference type="GO" id="GO:0020037">
    <property type="term" value="F:heme binding"/>
    <property type="evidence" value="ECO:0007669"/>
    <property type="project" value="InterPro"/>
</dbReference>
<evidence type="ECO:0000256" key="3">
    <source>
        <dbReference type="ARBA" id="ARBA00022723"/>
    </source>
</evidence>
<dbReference type="SUPFAM" id="SSF47175">
    <property type="entry name" value="Cytochromes"/>
    <property type="match status" value="1"/>
</dbReference>
<dbReference type="GO" id="GO:0009055">
    <property type="term" value="F:electron transfer activity"/>
    <property type="evidence" value="ECO:0007669"/>
    <property type="project" value="InterPro"/>
</dbReference>
<dbReference type="AlphaFoldDB" id="I4E6C3"/>
<protein>
    <submittedName>
        <fullName evidence="8">Cytochrome c556</fullName>
    </submittedName>
</protein>
<dbReference type="Gene3D" id="1.20.120.10">
    <property type="entry name" value="Cytochrome c/b562"/>
    <property type="match status" value="1"/>
</dbReference>
<proteinExistence type="predicted"/>